<keyword evidence="3 6" id="KW-0521">NADP</keyword>
<comment type="caution">
    <text evidence="6">Lacks conserved residue(s) required for the propagation of feature annotation.</text>
</comment>
<organism evidence="7 8">
    <name type="scientific">Sphingobacterium corticibacterium</name>
    <dbReference type="NCBI Taxonomy" id="2484746"/>
    <lineage>
        <taxon>Bacteria</taxon>
        <taxon>Pseudomonadati</taxon>
        <taxon>Bacteroidota</taxon>
        <taxon>Sphingobacteriia</taxon>
        <taxon>Sphingobacteriales</taxon>
        <taxon>Sphingobacteriaceae</taxon>
        <taxon>Sphingobacterium</taxon>
    </lineage>
</organism>
<dbReference type="EMBL" id="SGIT01000001">
    <property type="protein sequence ID" value="RZF62423.1"/>
    <property type="molecule type" value="Genomic_DNA"/>
</dbReference>
<dbReference type="GO" id="GO:0003951">
    <property type="term" value="F:NAD+ kinase activity"/>
    <property type="evidence" value="ECO:0007669"/>
    <property type="project" value="UniProtKB-UniRule"/>
</dbReference>
<evidence type="ECO:0000313" key="8">
    <source>
        <dbReference type="Proteomes" id="UP000292855"/>
    </source>
</evidence>
<feature type="binding site" evidence="6">
    <location>
        <position position="251"/>
    </location>
    <ligand>
        <name>NAD(+)</name>
        <dbReference type="ChEBI" id="CHEBI:57540"/>
    </ligand>
</feature>
<dbReference type="HAMAP" id="MF_00361">
    <property type="entry name" value="NAD_kinase"/>
    <property type="match status" value="1"/>
</dbReference>
<dbReference type="InterPro" id="IPR017438">
    <property type="entry name" value="ATP-NAD_kinase_N"/>
</dbReference>
<comment type="similarity">
    <text evidence="6">Belongs to the NAD kinase family.</text>
</comment>
<name>A0A4Q6XQ64_9SPHI</name>
<evidence type="ECO:0000256" key="4">
    <source>
        <dbReference type="ARBA" id="ARBA00023027"/>
    </source>
</evidence>
<dbReference type="GO" id="GO:0051287">
    <property type="term" value="F:NAD binding"/>
    <property type="evidence" value="ECO:0007669"/>
    <property type="project" value="UniProtKB-ARBA"/>
</dbReference>
<evidence type="ECO:0000256" key="2">
    <source>
        <dbReference type="ARBA" id="ARBA00022777"/>
    </source>
</evidence>
<dbReference type="PANTHER" id="PTHR20275:SF0">
    <property type="entry name" value="NAD KINASE"/>
    <property type="match status" value="1"/>
</dbReference>
<dbReference type="NCBIfam" id="NF002521">
    <property type="entry name" value="PRK01911.1"/>
    <property type="match status" value="1"/>
</dbReference>
<feature type="binding site" evidence="6">
    <location>
        <position position="181"/>
    </location>
    <ligand>
        <name>NAD(+)</name>
        <dbReference type="ChEBI" id="CHEBI:57540"/>
    </ligand>
</feature>
<dbReference type="OrthoDB" id="9774737at2"/>
<dbReference type="InterPro" id="IPR016064">
    <property type="entry name" value="NAD/diacylglycerol_kinase_sf"/>
</dbReference>
<dbReference type="GO" id="GO:0006741">
    <property type="term" value="P:NADP+ biosynthetic process"/>
    <property type="evidence" value="ECO:0007669"/>
    <property type="project" value="UniProtKB-UniRule"/>
</dbReference>
<keyword evidence="4 6" id="KW-0520">NAD</keyword>
<dbReference type="GO" id="GO:0005737">
    <property type="term" value="C:cytoplasm"/>
    <property type="evidence" value="ECO:0007669"/>
    <property type="project" value="UniProtKB-SubCell"/>
</dbReference>
<dbReference type="GO" id="GO:0046872">
    <property type="term" value="F:metal ion binding"/>
    <property type="evidence" value="ECO:0007669"/>
    <property type="project" value="UniProtKB-UniRule"/>
</dbReference>
<keyword evidence="8" id="KW-1185">Reference proteome</keyword>
<feature type="active site" description="Proton acceptor" evidence="6">
    <location>
        <position position="77"/>
    </location>
</feature>
<feature type="binding site" evidence="6">
    <location>
        <begin position="192"/>
        <end position="197"/>
    </location>
    <ligand>
        <name>NAD(+)</name>
        <dbReference type="ChEBI" id="CHEBI:57540"/>
    </ligand>
</feature>
<dbReference type="Pfam" id="PF20143">
    <property type="entry name" value="NAD_kinase_C"/>
    <property type="match status" value="1"/>
</dbReference>
<keyword evidence="6" id="KW-0963">Cytoplasm</keyword>
<dbReference type="EC" id="2.7.1.23" evidence="6"/>
<dbReference type="GO" id="GO:0019674">
    <property type="term" value="P:NAD+ metabolic process"/>
    <property type="evidence" value="ECO:0007669"/>
    <property type="project" value="InterPro"/>
</dbReference>
<feature type="binding site" evidence="6">
    <location>
        <begin position="77"/>
        <end position="78"/>
    </location>
    <ligand>
        <name>NAD(+)</name>
        <dbReference type="ChEBI" id="CHEBI:57540"/>
    </ligand>
</feature>
<evidence type="ECO:0000313" key="7">
    <source>
        <dbReference type="EMBL" id="RZF62423.1"/>
    </source>
</evidence>
<accession>A0A4Q6XQ64</accession>
<evidence type="ECO:0000256" key="3">
    <source>
        <dbReference type="ARBA" id="ARBA00022857"/>
    </source>
</evidence>
<dbReference type="InterPro" id="IPR017437">
    <property type="entry name" value="ATP-NAD_kinase_PpnK-typ_C"/>
</dbReference>
<dbReference type="Gene3D" id="2.60.200.30">
    <property type="entry name" value="Probable inorganic polyphosphate/atp-NAD kinase, domain 2"/>
    <property type="match status" value="1"/>
</dbReference>
<comment type="cofactor">
    <cofactor evidence="6">
        <name>a divalent metal cation</name>
        <dbReference type="ChEBI" id="CHEBI:60240"/>
    </cofactor>
</comment>
<reference evidence="7 8" key="1">
    <citation type="submission" date="2019-02" db="EMBL/GenBank/DDBJ databases">
        <authorList>
            <person name="Li Y."/>
        </authorList>
    </citation>
    <scope>NUCLEOTIDE SEQUENCE [LARGE SCALE GENOMIC DNA]</scope>
    <source>
        <strain evidence="7 8">30C10-4-7</strain>
    </source>
</reference>
<dbReference type="Proteomes" id="UP000292855">
    <property type="component" value="Unassembled WGS sequence"/>
</dbReference>
<dbReference type="Pfam" id="PF01513">
    <property type="entry name" value="NAD_kinase"/>
    <property type="match status" value="1"/>
</dbReference>
<dbReference type="PANTHER" id="PTHR20275">
    <property type="entry name" value="NAD KINASE"/>
    <property type="match status" value="1"/>
</dbReference>
<feature type="binding site" evidence="6">
    <location>
        <position position="216"/>
    </location>
    <ligand>
        <name>NAD(+)</name>
        <dbReference type="ChEBI" id="CHEBI:57540"/>
    </ligand>
</feature>
<comment type="caution">
    <text evidence="7">The sequence shown here is derived from an EMBL/GenBank/DDBJ whole genome shotgun (WGS) entry which is preliminary data.</text>
</comment>
<keyword evidence="1 6" id="KW-0808">Transferase</keyword>
<feature type="binding site" evidence="6">
    <location>
        <begin position="151"/>
        <end position="152"/>
    </location>
    <ligand>
        <name>NAD(+)</name>
        <dbReference type="ChEBI" id="CHEBI:57540"/>
    </ligand>
</feature>
<dbReference type="Gene3D" id="3.40.50.10330">
    <property type="entry name" value="Probable inorganic polyphosphate/atp-NAD kinase, domain 1"/>
    <property type="match status" value="1"/>
</dbReference>
<keyword evidence="2 6" id="KW-0418">Kinase</keyword>
<dbReference type="SUPFAM" id="SSF111331">
    <property type="entry name" value="NAD kinase/diacylglycerol kinase-like"/>
    <property type="match status" value="1"/>
</dbReference>
<comment type="function">
    <text evidence="6">Involved in the regulation of the intracellular balance of NAD and NADP, and is a key enzyme in the biosynthesis of NADP. Catalyzes specifically the phosphorylation on 2'-hydroxyl of the adenosine moiety of NAD to yield NADP.</text>
</comment>
<keyword evidence="6" id="KW-0067">ATP-binding</keyword>
<dbReference type="RefSeq" id="WP_130140651.1">
    <property type="nucleotide sequence ID" value="NZ_SGIT01000001.1"/>
</dbReference>
<evidence type="ECO:0000256" key="1">
    <source>
        <dbReference type="ARBA" id="ARBA00022679"/>
    </source>
</evidence>
<comment type="subcellular location">
    <subcellularLocation>
        <location evidence="6">Cytoplasm</location>
    </subcellularLocation>
</comment>
<sequence length="297" mass="33043">MQQTSIAIYGRAFNSSVVPYVEQLFSYLKEKDVTVYIYSDFYDFLKGQLDCPDTFLRYYNHHDLPQNILFLLSLGGDGTMLSAVSQIRDSGIPIAGINFGRLGFLASIHKTKIIQALDNIFAGHYTLQARDLLEVSSDQQGIFGDTNFALNDITVFRHDTSSMITINVSLNGEALNSYWADGVIIATPTGSTAYSLSCGGPIIMPGSGNFVITPVAPHNLNVRPIVISADSELELDIESRTDKYILSCDSQNETLNTTTKLRIKRASFRIHLIRLASDSFFGTLREKLLWGLDVRNY</sequence>
<proteinExistence type="inferred from homology"/>
<gene>
    <name evidence="6" type="primary">nadK</name>
    <name evidence="7" type="ORF">EWE74_06375</name>
</gene>
<dbReference type="InterPro" id="IPR002504">
    <property type="entry name" value="NADK"/>
</dbReference>
<comment type="catalytic activity">
    <reaction evidence="5 6">
        <text>NAD(+) + ATP = ADP + NADP(+) + H(+)</text>
        <dbReference type="Rhea" id="RHEA:18629"/>
        <dbReference type="ChEBI" id="CHEBI:15378"/>
        <dbReference type="ChEBI" id="CHEBI:30616"/>
        <dbReference type="ChEBI" id="CHEBI:57540"/>
        <dbReference type="ChEBI" id="CHEBI:58349"/>
        <dbReference type="ChEBI" id="CHEBI:456216"/>
        <dbReference type="EC" id="2.7.1.23"/>
    </reaction>
</comment>
<evidence type="ECO:0000256" key="6">
    <source>
        <dbReference type="HAMAP-Rule" id="MF_00361"/>
    </source>
</evidence>
<dbReference type="AlphaFoldDB" id="A0A4Q6XQ64"/>
<protein>
    <recommendedName>
        <fullName evidence="6">NAD kinase</fullName>
        <ecNumber evidence="6">2.7.1.23</ecNumber>
    </recommendedName>
    <alternativeName>
        <fullName evidence="6">ATP-dependent NAD kinase</fullName>
    </alternativeName>
</protein>
<evidence type="ECO:0000256" key="5">
    <source>
        <dbReference type="ARBA" id="ARBA00047925"/>
    </source>
</evidence>
<dbReference type="GO" id="GO:0005524">
    <property type="term" value="F:ATP binding"/>
    <property type="evidence" value="ECO:0007669"/>
    <property type="project" value="UniProtKB-KW"/>
</dbReference>
<keyword evidence="6" id="KW-0547">Nucleotide-binding</keyword>